<keyword evidence="2" id="KW-0677">Repeat</keyword>
<reference evidence="5 6" key="1">
    <citation type="journal article" date="2023" name="Elife">
        <title>Identification of key yeast species and microbe-microbe interactions impacting larval growth of Drosophila in the wild.</title>
        <authorList>
            <person name="Mure A."/>
            <person name="Sugiura Y."/>
            <person name="Maeda R."/>
            <person name="Honda K."/>
            <person name="Sakurai N."/>
            <person name="Takahashi Y."/>
            <person name="Watada M."/>
            <person name="Katoh T."/>
            <person name="Gotoh A."/>
            <person name="Gotoh Y."/>
            <person name="Taniguchi I."/>
            <person name="Nakamura K."/>
            <person name="Hayashi T."/>
            <person name="Katayama T."/>
            <person name="Uemura T."/>
            <person name="Hattori Y."/>
        </authorList>
    </citation>
    <scope>NUCLEOTIDE SEQUENCE [LARGE SCALE GENOMIC DNA]</scope>
    <source>
        <strain evidence="5 6">SC-9</strain>
    </source>
</reference>
<evidence type="ECO:0000259" key="4">
    <source>
        <dbReference type="PROSITE" id="PS51783"/>
    </source>
</evidence>
<name>A0AAV5QNW7_9ASCO</name>
<dbReference type="SUPFAM" id="SSF50978">
    <property type="entry name" value="WD40 repeat-like"/>
    <property type="match status" value="1"/>
</dbReference>
<dbReference type="FunFam" id="1.10.1540.10:FF:000002">
    <property type="entry name" value="WD repeat and FYVE domain containing 3"/>
    <property type="match status" value="1"/>
</dbReference>
<dbReference type="InterPro" id="IPR015943">
    <property type="entry name" value="WD40/YVTN_repeat-like_dom_sf"/>
</dbReference>
<protein>
    <submittedName>
        <fullName evidence="5">Bph1 protein</fullName>
    </submittedName>
</protein>
<accession>A0AAV5QNW7</accession>
<feature type="domain" description="BEACH-type PH" evidence="4">
    <location>
        <begin position="1649"/>
        <end position="1781"/>
    </location>
</feature>
<dbReference type="PROSITE" id="PS51783">
    <property type="entry name" value="PH_BEACH"/>
    <property type="match status" value="1"/>
</dbReference>
<dbReference type="SUPFAM" id="SSF50729">
    <property type="entry name" value="PH domain-like"/>
    <property type="match status" value="1"/>
</dbReference>
<dbReference type="Gene3D" id="2.130.10.10">
    <property type="entry name" value="YVTN repeat-like/Quinoprotein amine dehydrogenase"/>
    <property type="match status" value="1"/>
</dbReference>
<keyword evidence="1" id="KW-0853">WD repeat</keyword>
<dbReference type="GeneID" id="90074419"/>
<gene>
    <name evidence="5" type="ORF">DASC09_037690</name>
</gene>
<dbReference type="EMBL" id="BTFZ01000011">
    <property type="protein sequence ID" value="GMM36444.1"/>
    <property type="molecule type" value="Genomic_DNA"/>
</dbReference>
<dbReference type="Pfam" id="PF02138">
    <property type="entry name" value="Beach"/>
    <property type="match status" value="1"/>
</dbReference>
<dbReference type="InterPro" id="IPR011993">
    <property type="entry name" value="PH-like_dom_sf"/>
</dbReference>
<evidence type="ECO:0000256" key="2">
    <source>
        <dbReference type="ARBA" id="ARBA00022737"/>
    </source>
</evidence>
<proteinExistence type="predicted"/>
<dbReference type="InterPro" id="IPR000409">
    <property type="entry name" value="BEACH_dom"/>
</dbReference>
<feature type="domain" description="BEACH" evidence="3">
    <location>
        <begin position="1823"/>
        <end position="2117"/>
    </location>
</feature>
<dbReference type="InterPro" id="IPR023362">
    <property type="entry name" value="PH-BEACH_dom"/>
</dbReference>
<keyword evidence="6" id="KW-1185">Reference proteome</keyword>
<dbReference type="PANTHER" id="PTHR13743:SF123">
    <property type="entry name" value="PROTEIN FAN"/>
    <property type="match status" value="1"/>
</dbReference>
<dbReference type="Proteomes" id="UP001360560">
    <property type="component" value="Unassembled WGS sequence"/>
</dbReference>
<organism evidence="5 6">
    <name type="scientific">Saccharomycopsis crataegensis</name>
    <dbReference type="NCBI Taxonomy" id="43959"/>
    <lineage>
        <taxon>Eukaryota</taxon>
        <taxon>Fungi</taxon>
        <taxon>Dikarya</taxon>
        <taxon>Ascomycota</taxon>
        <taxon>Saccharomycotina</taxon>
        <taxon>Saccharomycetes</taxon>
        <taxon>Saccharomycopsidaceae</taxon>
        <taxon>Saccharomycopsis</taxon>
    </lineage>
</organism>
<dbReference type="InterPro" id="IPR036372">
    <property type="entry name" value="BEACH_dom_sf"/>
</dbReference>
<dbReference type="InterPro" id="IPR001680">
    <property type="entry name" value="WD40_rpt"/>
</dbReference>
<dbReference type="RefSeq" id="XP_064853440.1">
    <property type="nucleotide sequence ID" value="XM_064997368.1"/>
</dbReference>
<evidence type="ECO:0000313" key="6">
    <source>
        <dbReference type="Proteomes" id="UP001360560"/>
    </source>
</evidence>
<dbReference type="Gene3D" id="2.30.29.30">
    <property type="entry name" value="Pleckstrin-homology domain (PH domain)/Phosphotyrosine-binding domain (PTB)"/>
    <property type="match status" value="1"/>
</dbReference>
<dbReference type="CDD" id="cd06071">
    <property type="entry name" value="Beach"/>
    <property type="match status" value="1"/>
</dbReference>
<dbReference type="PANTHER" id="PTHR13743">
    <property type="entry name" value="BEIGE/BEACH-RELATED"/>
    <property type="match status" value="1"/>
</dbReference>
<dbReference type="InterPro" id="IPR050865">
    <property type="entry name" value="BEACH_Domain"/>
</dbReference>
<dbReference type="InterPro" id="IPR036322">
    <property type="entry name" value="WD40_repeat_dom_sf"/>
</dbReference>
<evidence type="ECO:0000313" key="5">
    <source>
        <dbReference type="EMBL" id="GMM36444.1"/>
    </source>
</evidence>
<dbReference type="SUPFAM" id="SSF48371">
    <property type="entry name" value="ARM repeat"/>
    <property type="match status" value="1"/>
</dbReference>
<dbReference type="SUPFAM" id="SSF81837">
    <property type="entry name" value="BEACH domain"/>
    <property type="match status" value="1"/>
</dbReference>
<dbReference type="SMART" id="SM01026">
    <property type="entry name" value="Beach"/>
    <property type="match status" value="1"/>
</dbReference>
<evidence type="ECO:0000259" key="3">
    <source>
        <dbReference type="PROSITE" id="PS50197"/>
    </source>
</evidence>
<sequence length="2459" mass="281642">MAAPTESVYKSINALAQNIELNRRTITSLITESEDFKNAPQCTVFYLLAKLLNIEDLADVNDSLSGSLTSEDSLLCRNIFLNDEFVVGWIDTRHTELFEKINQLDLKDDNQALQSHNIVPDVNLSNYLTQLYSQIIDNVFSLDLAHKGSESRTESWIYLLFDVVTQLKIDSFGLESDNDISRLNLKLFVLEAYYQLASLSPINKLLLSQAKITDIIVKELTAMLTNVLELKEIPNDDAKSLYFQSLFNLYLVLGEVGMIDYTFFIESFRKIIKLNDQLTKKKSPSQNYETREIFFLRIFKNLLANLEKLNASSNIAVSNFTKTKNQESVLTPSNFLLFPPQGYIDFNNLKISENGFTVQMWVQFTCKNDQPVATTVPEMSLASLNSNSNPVSDDQNIIFLNLLNCTNDVFWELGINKQENCIALKVLDSSGLSMSRKFTNFNLDFFSTRREEEIPGSDQSDESTMSNITDDQYQRTKFHNIVLIHKFNNDKHDKFKPSQVYLIVDGQFIQSVNIPSNSLPTHNSEVSVRFGNMSSNISRSYISFNNLLLINKIQPHQWIILNYFLGLNYHHNYEDLNLINKFLGYKSLSLFELKSNELKLNYDQTTTEENGYEDNYESMNSSLLSQSLKNDSSGILNRSFGKIQKKLPPRKVAAFNLNFVLVGDDSIVLNFHAKNVVHKSSAIKLVVNPLKDNLVNSVTTFNSDTSNDGKSGSKLESSYVLNTVLNSVNNLELNRKYLGVISSNARIINYRSNSNTTVNFFNSIDGITTLLKLIESINAYSDDSEELIINTEKLVALLRVLFSLISQHHVFAREMEEKGGYHILSIILKNKKKLCGLKVLDTILEFVGYDHDYPAESVIVNSMAYKSLIVDFDIWKDADKETFKFLLFQFTVFSQDSRYHEYNVNKIVKMKIIKRFVQCLKSNVFTEDFLSSVQNTLLVLVKANATTDIFHALSNYIIYALQVNKNFTADPNLVLSENPELQRKCGGCILELIYYIIGNSPSHHIFKKIVKLINIRWILLLMDDANEDIVKLSLKLLTKMFSILGESYYSNFIDNNGFNILKNLLKKWYNNDEIIVIIFAASFGASQLDNLGTDIYGYSKRLARRNDLLSVSMPEFLFLIFDLIENSIETNNDQRQHTYDVESYERFINCIKFSFKHLTCLHVTFKKKAWISKVCLIIYKLELQDVPQMNSILIEFKEMLSKILWSIIFGSENLMIVEACQSDIIAKQVIVGVIYPIVLQEVRESLEKNDVKLRKKTVCKNVCKLLLQCSHSTNKFIWERADLMLLHQTLSMFIEKYGSRYETGSSTLKALKRYLGVLTLERMFLLVYALTEENRAELKELVNTILYSQETYFSNDVFDSKRLHVLVMFLLQAVKEDGIRGDNSNIMNALRIIFMHRQQDFEKLSYSINSAAPETITFFFESLLVSDDATIIERLNHDNYLKSNLEKSLFVCYEKFENTFFNVQSVKDVLRSISKNEEVSSSDVKLFINFRTENVNWKSSIISSELAKYYRHFQDQQDNFQFFITNFNKMKLEVSRILKMNSKQHWSVDNIEGLDRIHNRVIPKDDLSFEDQLLYKIEVPVVKPAKSTDDKNIANASLLYEQMEALSIDKVNEETEDFEDEEDFELIEEDAFFDSAQEDKNRKVLRSLFVGDRINDLWNVSQLLGLEAEEGILILGETHLYLIENYFHCSNDEVVDIDDAPPDSRDPYLKLITGQPKSKNLKKSVKTHNTKSWDLEKLSSVSKRQFLLRDVAIEFFFANGSSFLIICRNVKERDIIHGRLSSRAKNSSTDSDLMLALRSANYTPAKVATGQTSSSFASKLANAISSNLNGFQSITKKWRAGKISNFYYLMLINTIAGRTFNDLTQYPVFPWVIADYTSEELDLNNPETFRDLSKPMGAQSFKRARQFKERYDALKGLNDKSAPPFHYGTHYSSAMIVTSFLIRLEPYVQSYLLLQGGKFDHADRLFYSIEKAWNSAARDNYADVRELIPEFFYLPEFLTNSSNFQLGKLQNGETINNVILPPWANNDPKIFIQKQREALESPYVSAHLHEWIDLIFGFKQQGQQSVDCRNVFHYLSYRGAINLDDIDDEVERRAMTGIIHNFGQTPLQIFAKPHPPREQFACPILEVFRLSDIPRVDKSANLSINHLEMGYKSSGGGLIWKGRINLFSTEDNLKIQGGSSFSSLLVNGRVFESLHSGNINVLVPIGERSFMTGADDGTINIWKFPIRASKFITFNSSPVLSQLKFQEELEFKKTLRGHLSSVLDIKVSRTFNLAVTLDDLGLVYVWDLVRYKFVREVNTNHVQGKVKHINVSNTTGTIGLASDFNVSLYTINGEFITSEVSKEKLTCISFADKRRPISGSFDQVKFEENHEFWKDGQIVLLGSARGVALYCLQIINNRWAVHVIANFKVRNKEGEVIRDNSAITCIEMNLKASSDEKSNTYGTGQIAAGDSSGQIIVWS</sequence>
<dbReference type="SMART" id="SM00320">
    <property type="entry name" value="WD40"/>
    <property type="match status" value="3"/>
</dbReference>
<evidence type="ECO:0000256" key="1">
    <source>
        <dbReference type="ARBA" id="ARBA00022574"/>
    </source>
</evidence>
<dbReference type="Gene3D" id="1.10.1540.10">
    <property type="entry name" value="BEACH domain"/>
    <property type="match status" value="1"/>
</dbReference>
<dbReference type="Pfam" id="PF14844">
    <property type="entry name" value="PH_BEACH"/>
    <property type="match status" value="1"/>
</dbReference>
<dbReference type="InterPro" id="IPR016024">
    <property type="entry name" value="ARM-type_fold"/>
</dbReference>
<comment type="caution">
    <text evidence="5">The sequence shown here is derived from an EMBL/GenBank/DDBJ whole genome shotgun (WGS) entry which is preliminary data.</text>
</comment>
<dbReference type="PROSITE" id="PS50197">
    <property type="entry name" value="BEACH"/>
    <property type="match status" value="1"/>
</dbReference>